<name>A0A644XEX4_9ZZZZ</name>
<comment type="caution">
    <text evidence="2">The sequence shown here is derived from an EMBL/GenBank/DDBJ whole genome shotgun (WGS) entry which is preliminary data.</text>
</comment>
<gene>
    <name evidence="2" type="ORF">SDC9_59058</name>
</gene>
<dbReference type="Pfam" id="PF07833">
    <property type="entry name" value="Cu_amine_oxidN1"/>
    <property type="match status" value="1"/>
</dbReference>
<reference evidence="2" key="1">
    <citation type="submission" date="2019-08" db="EMBL/GenBank/DDBJ databases">
        <authorList>
            <person name="Kucharzyk K."/>
            <person name="Murdoch R.W."/>
            <person name="Higgins S."/>
            <person name="Loffler F."/>
        </authorList>
    </citation>
    <scope>NUCLEOTIDE SEQUENCE</scope>
</reference>
<dbReference type="SUPFAM" id="SSF55383">
    <property type="entry name" value="Copper amine oxidase, domain N"/>
    <property type="match status" value="1"/>
</dbReference>
<dbReference type="SUPFAM" id="SSF110296">
    <property type="entry name" value="Oligoxyloglucan reducing end-specific cellobiohydrolase"/>
    <property type="match status" value="1"/>
</dbReference>
<dbReference type="EMBL" id="VSSQ01002011">
    <property type="protein sequence ID" value="MPM12704.1"/>
    <property type="molecule type" value="Genomic_DNA"/>
</dbReference>
<accession>A0A644XEX4</accession>
<proteinExistence type="predicted"/>
<feature type="domain" description="Copper amine oxidase-like N-terminal" evidence="1">
    <location>
        <begin position="646"/>
        <end position="753"/>
    </location>
</feature>
<evidence type="ECO:0000313" key="2">
    <source>
        <dbReference type="EMBL" id="MPM12704.1"/>
    </source>
</evidence>
<sequence length="757" mass="82559">MIYLLKLPSGLTKGIIALMKKKLSLCLAFILLLSVFPVLAWDRSGDYTDFSAGYASDGEVILRDFELTEDCDNYSYSYDGVNWKAIEYEMPSGGELTRLVPYNGRSFMILGSQFGLCYASEDGIHWEDLSGRSWFENSGIGRGITDFYFQWTGSEYIMCQNINDTGGMYGFGAKGPSPRNSVVCFLDENFDETGEYDFGVDVADVGYAYGIYYAKTSGDEGTAVYSSADKKAWVKTLYSEIPEETPLEFKVTHEGDSFSGGLLFRASNGNVLVSGDGVSFGTLGSVPESSWLETSPESATTLVKAFVGRDGAVVTGTYTMNGYLYSNGSATVYPRAQLSEAIASAAPIYSAANTYAADGNVIVRKETFENENETRGCLAWSYDGINWTPVREAGGEAFPGDALYLLPYNGKTFFALGIFGKFACTSKDGITWSPLSADWFQENASFIVPGYGWNLNLYRFLWTGSEYMMCQNIFNDPHGALAGTWQSPRNTKVTFLDGDFNLAEEYDFGIQVSGVGFAGGTYYAETGDGESAVIWSSPDRKTWAQTSLEEIPEDAGGNFLTTSSGDLAAPPYLFRVGADGALRVSKDAVYWSLPLDFPGKGVSVSDFEAFVGRDAVIFRYSSGTESCFLRSALDDSLPDHPIYVTLDGSYLSFDVQPLADSEQNRVLAPLRGIAEALGFTVTWESGENLAVCAKGDTQVTVSIGSPDAWVNGAHQTLEAPARAENSRTYVPIRFLAEAFGLSVNWKQDTRTVVLTRP</sequence>
<protein>
    <recommendedName>
        <fullName evidence="1">Copper amine oxidase-like N-terminal domain-containing protein</fullName>
    </recommendedName>
</protein>
<organism evidence="2">
    <name type="scientific">bioreactor metagenome</name>
    <dbReference type="NCBI Taxonomy" id="1076179"/>
    <lineage>
        <taxon>unclassified sequences</taxon>
        <taxon>metagenomes</taxon>
        <taxon>ecological metagenomes</taxon>
    </lineage>
</organism>
<dbReference type="InterPro" id="IPR012854">
    <property type="entry name" value="Cu_amine_oxidase-like_N"/>
</dbReference>
<dbReference type="InterPro" id="IPR036582">
    <property type="entry name" value="Mao_N_sf"/>
</dbReference>
<dbReference type="Gene3D" id="3.30.457.10">
    <property type="entry name" value="Copper amine oxidase-like, N-terminal domain"/>
    <property type="match status" value="1"/>
</dbReference>
<evidence type="ECO:0000259" key="1">
    <source>
        <dbReference type="Pfam" id="PF07833"/>
    </source>
</evidence>
<dbReference type="AlphaFoldDB" id="A0A644XEX4"/>